<dbReference type="InterPro" id="IPR012337">
    <property type="entry name" value="RNaseH-like_sf"/>
</dbReference>
<dbReference type="EMBL" id="RXIC02000026">
    <property type="protein sequence ID" value="KAB1203213.1"/>
    <property type="molecule type" value="Genomic_DNA"/>
</dbReference>
<dbReference type="EMBL" id="RXIC02000026">
    <property type="protein sequence ID" value="KAB1203214.1"/>
    <property type="molecule type" value="Genomic_DNA"/>
</dbReference>
<dbReference type="Pfam" id="PF13456">
    <property type="entry name" value="RVT_3"/>
    <property type="match status" value="1"/>
</dbReference>
<proteinExistence type="predicted"/>
<evidence type="ECO:0000313" key="3">
    <source>
        <dbReference type="EMBL" id="KAB1203213.1"/>
    </source>
</evidence>
<feature type="domain" description="RNase H type-1" evidence="1">
    <location>
        <begin position="56"/>
        <end position="139"/>
    </location>
</feature>
<dbReference type="Proteomes" id="UP000516437">
    <property type="component" value="Chromosome 8"/>
</dbReference>
<keyword evidence="5" id="KW-1185">Reference proteome</keyword>
<comment type="caution">
    <text evidence="4">The sequence shown here is derived from an EMBL/GenBank/DDBJ whole genome shotgun (WGS) entry which is preliminary data.</text>
</comment>
<evidence type="ECO:0000313" key="4">
    <source>
        <dbReference type="EMBL" id="KAB1203214.1"/>
    </source>
</evidence>
<reference evidence="4" key="3">
    <citation type="submission" date="2019-09" db="EMBL/GenBank/DDBJ databases">
        <authorList>
            <person name="Gao Z."/>
        </authorList>
    </citation>
    <scope>NUCLEOTIDE SEQUENCE</scope>
    <source>
        <tissue evidence="4">Leaves</tissue>
    </source>
</reference>
<name>A0A6A1URW3_9ROSI</name>
<organism evidence="4 5">
    <name type="scientific">Morella rubra</name>
    <name type="common">Chinese bayberry</name>
    <dbReference type="NCBI Taxonomy" id="262757"/>
    <lineage>
        <taxon>Eukaryota</taxon>
        <taxon>Viridiplantae</taxon>
        <taxon>Streptophyta</taxon>
        <taxon>Embryophyta</taxon>
        <taxon>Tracheophyta</taxon>
        <taxon>Spermatophyta</taxon>
        <taxon>Magnoliopsida</taxon>
        <taxon>eudicotyledons</taxon>
        <taxon>Gunneridae</taxon>
        <taxon>Pentapetalae</taxon>
        <taxon>rosids</taxon>
        <taxon>fabids</taxon>
        <taxon>Fagales</taxon>
        <taxon>Myricaceae</taxon>
        <taxon>Morella</taxon>
    </lineage>
</organism>
<dbReference type="GO" id="GO:0004523">
    <property type="term" value="F:RNA-DNA hybrid ribonuclease activity"/>
    <property type="evidence" value="ECO:0007669"/>
    <property type="project" value="InterPro"/>
</dbReference>
<gene>
    <name evidence="2" type="ORF">CJ030_MR8G004914</name>
    <name evidence="3" type="ORF">CJ030_MR8G004916</name>
    <name evidence="4" type="ORF">CJ030_MR8G004917</name>
</gene>
<dbReference type="GO" id="GO:0003676">
    <property type="term" value="F:nucleic acid binding"/>
    <property type="evidence" value="ECO:0007669"/>
    <property type="project" value="InterPro"/>
</dbReference>
<evidence type="ECO:0000313" key="2">
    <source>
        <dbReference type="EMBL" id="KAB1203211.1"/>
    </source>
</evidence>
<dbReference type="InterPro" id="IPR036397">
    <property type="entry name" value="RNaseH_sf"/>
</dbReference>
<dbReference type="OrthoDB" id="1906820at2759"/>
<evidence type="ECO:0000313" key="5">
    <source>
        <dbReference type="Proteomes" id="UP000516437"/>
    </source>
</evidence>
<dbReference type="SUPFAM" id="SSF53098">
    <property type="entry name" value="Ribonuclease H-like"/>
    <property type="match status" value="1"/>
</dbReference>
<dbReference type="InterPro" id="IPR002156">
    <property type="entry name" value="RNaseH_domain"/>
</dbReference>
<reference evidence="4" key="1">
    <citation type="submission" date="2018-07" db="EMBL/GenBank/DDBJ databases">
        <authorList>
            <person name="Gao Z.-S."/>
            <person name="Jia H.-M."/>
            <person name="Jia H.-J."/>
            <person name="Cai Q.-L."/>
            <person name="Wang Y."/>
            <person name="Zhao H.-B."/>
        </authorList>
    </citation>
    <scope>NUCLEOTIDE SEQUENCE</scope>
    <source>
        <tissue evidence="4">Leaves</tissue>
    </source>
</reference>
<evidence type="ECO:0000259" key="1">
    <source>
        <dbReference type="Pfam" id="PF13456"/>
    </source>
</evidence>
<dbReference type="EMBL" id="RXIC02000026">
    <property type="protein sequence ID" value="KAB1203211.1"/>
    <property type="molecule type" value="Genomic_DNA"/>
</dbReference>
<sequence length="164" mass="17942">MPEVAGGGHTTSCRPIATQFGWWSPPPGGIGVEVGRSSTSTLYTLLSSTWGLWTLLLGEACASAEAMSLAKERQWTKVLFECDSLLSCNEVISSTQTQLWAISGLVDSMRQSLVVFREWKVAWTSRKCNGLAHSVAKRAVRFGVFGLVDCASISEHIRFCDMHL</sequence>
<accession>A0A6A1URW3</accession>
<dbReference type="Gene3D" id="3.30.420.10">
    <property type="entry name" value="Ribonuclease H-like superfamily/Ribonuclease H"/>
    <property type="match status" value="1"/>
</dbReference>
<dbReference type="AlphaFoldDB" id="A0A6A1URW3"/>
<reference evidence="4 5" key="2">
    <citation type="journal article" date="2019" name="Plant Biotechnol. J.">
        <title>The red bayberry genome and genetic basis of sex determination.</title>
        <authorList>
            <person name="Jia H.M."/>
            <person name="Jia H.J."/>
            <person name="Cai Q.L."/>
            <person name="Wang Y."/>
            <person name="Zhao H.B."/>
            <person name="Yang W.F."/>
            <person name="Wang G.Y."/>
            <person name="Li Y.H."/>
            <person name="Zhan D.L."/>
            <person name="Shen Y.T."/>
            <person name="Niu Q.F."/>
            <person name="Chang L."/>
            <person name="Qiu J."/>
            <person name="Zhao L."/>
            <person name="Xie H.B."/>
            <person name="Fu W.Y."/>
            <person name="Jin J."/>
            <person name="Li X.W."/>
            <person name="Jiao Y."/>
            <person name="Zhou C.C."/>
            <person name="Tu T."/>
            <person name="Chai C.Y."/>
            <person name="Gao J.L."/>
            <person name="Fan L.J."/>
            <person name="van de Weg E."/>
            <person name="Wang J.Y."/>
            <person name="Gao Z.S."/>
        </authorList>
    </citation>
    <scope>NUCLEOTIDE SEQUENCE [LARGE SCALE GENOMIC DNA]</scope>
    <source>
        <tissue evidence="4">Leaves</tissue>
    </source>
</reference>
<protein>
    <recommendedName>
        <fullName evidence="1">RNase H type-1 domain-containing protein</fullName>
    </recommendedName>
</protein>